<dbReference type="InterPro" id="IPR047873">
    <property type="entry name" value="Ribosomal_uL16"/>
</dbReference>
<dbReference type="NCBIfam" id="NF003239">
    <property type="entry name" value="PRK04199.1-4"/>
    <property type="match status" value="1"/>
</dbReference>
<dbReference type="InterPro" id="IPR018255">
    <property type="entry name" value="Ribosomal_uL16_CS_euk_arc"/>
</dbReference>
<dbReference type="GO" id="GO:1990904">
    <property type="term" value="C:ribonucleoprotein complex"/>
    <property type="evidence" value="ECO:0007669"/>
    <property type="project" value="UniProtKB-KW"/>
</dbReference>
<dbReference type="Gene3D" id="3.90.1170.10">
    <property type="entry name" value="Ribosomal protein L10e/L16"/>
    <property type="match status" value="1"/>
</dbReference>
<dbReference type="AlphaFoldDB" id="A0AAW1NQ69"/>
<dbReference type="GO" id="GO:0006412">
    <property type="term" value="P:translation"/>
    <property type="evidence" value="ECO:0007669"/>
    <property type="project" value="InterPro"/>
</dbReference>
<keyword evidence="2" id="KW-0689">Ribosomal protein</keyword>
<dbReference type="Pfam" id="PF00252">
    <property type="entry name" value="Ribosomal_L16"/>
    <property type="match status" value="1"/>
</dbReference>
<comment type="similarity">
    <text evidence="1">Belongs to the universal ribosomal protein uL16 family.</text>
</comment>
<dbReference type="NCBIfam" id="TIGR00279">
    <property type="entry name" value="uL16_euk_arch"/>
    <property type="match status" value="1"/>
</dbReference>
<dbReference type="InterPro" id="IPR036920">
    <property type="entry name" value="Ribosomal_uL16_sf"/>
</dbReference>
<organism evidence="4 5">
    <name type="scientific">Symbiochloris irregularis</name>
    <dbReference type="NCBI Taxonomy" id="706552"/>
    <lineage>
        <taxon>Eukaryota</taxon>
        <taxon>Viridiplantae</taxon>
        <taxon>Chlorophyta</taxon>
        <taxon>core chlorophytes</taxon>
        <taxon>Trebouxiophyceae</taxon>
        <taxon>Trebouxiales</taxon>
        <taxon>Trebouxiaceae</taxon>
        <taxon>Symbiochloris</taxon>
    </lineage>
</organism>
<evidence type="ECO:0000313" key="5">
    <source>
        <dbReference type="Proteomes" id="UP001465755"/>
    </source>
</evidence>
<evidence type="ECO:0000256" key="3">
    <source>
        <dbReference type="ARBA" id="ARBA00023274"/>
    </source>
</evidence>
<evidence type="ECO:0000256" key="1">
    <source>
        <dbReference type="ARBA" id="ARBA00008931"/>
    </source>
</evidence>
<proteinExistence type="inferred from homology"/>
<dbReference type="EMBL" id="JALJOQ010000198">
    <property type="protein sequence ID" value="KAK9790100.1"/>
    <property type="molecule type" value="Genomic_DNA"/>
</dbReference>
<comment type="caution">
    <text evidence="4">The sequence shown here is derived from an EMBL/GenBank/DDBJ whole genome shotgun (WGS) entry which is preliminary data.</text>
</comment>
<dbReference type="GO" id="GO:0003735">
    <property type="term" value="F:structural constituent of ribosome"/>
    <property type="evidence" value="ECO:0007669"/>
    <property type="project" value="InterPro"/>
</dbReference>
<keyword evidence="5" id="KW-1185">Reference proteome</keyword>
<dbReference type="Proteomes" id="UP001465755">
    <property type="component" value="Unassembled WGS sequence"/>
</dbReference>
<gene>
    <name evidence="4" type="ORF">WJX73_002400</name>
</gene>
<name>A0AAW1NQ69_9CHLO</name>
<dbReference type="InterPro" id="IPR016180">
    <property type="entry name" value="Ribosomal_uL16_dom"/>
</dbReference>
<evidence type="ECO:0008006" key="6">
    <source>
        <dbReference type="Google" id="ProtNLM"/>
    </source>
</evidence>
<keyword evidence="3" id="KW-0687">Ribonucleoprotein</keyword>
<evidence type="ECO:0000313" key="4">
    <source>
        <dbReference type="EMBL" id="KAK9790100.1"/>
    </source>
</evidence>
<dbReference type="CDD" id="cd01433">
    <property type="entry name" value="Ribosomal_L16_L10e"/>
    <property type="match status" value="1"/>
</dbReference>
<reference evidence="4 5" key="1">
    <citation type="journal article" date="2024" name="Nat. Commun.">
        <title>Phylogenomics reveals the evolutionary origins of lichenization in chlorophyte algae.</title>
        <authorList>
            <person name="Puginier C."/>
            <person name="Libourel C."/>
            <person name="Otte J."/>
            <person name="Skaloud P."/>
            <person name="Haon M."/>
            <person name="Grisel S."/>
            <person name="Petersen M."/>
            <person name="Berrin J.G."/>
            <person name="Delaux P.M."/>
            <person name="Dal Grande F."/>
            <person name="Keller J."/>
        </authorList>
    </citation>
    <scope>NUCLEOTIDE SEQUENCE [LARGE SCALE GENOMIC DNA]</scope>
    <source>
        <strain evidence="4 5">SAG 2036</strain>
    </source>
</reference>
<dbReference type="PANTHER" id="PTHR11726">
    <property type="entry name" value="60S RIBOSOMAL PROTEIN L10"/>
    <property type="match status" value="1"/>
</dbReference>
<protein>
    <recommendedName>
        <fullName evidence="6">60S ribosomal protein L10</fullName>
    </recommendedName>
</protein>
<dbReference type="GO" id="GO:0005840">
    <property type="term" value="C:ribosome"/>
    <property type="evidence" value="ECO:0007669"/>
    <property type="project" value="UniProtKB-KW"/>
</dbReference>
<dbReference type="InterPro" id="IPR001197">
    <property type="entry name" value="Ribosomal_uL16_euk_arch"/>
</dbReference>
<accession>A0AAW1NQ69</accession>
<evidence type="ECO:0000256" key="2">
    <source>
        <dbReference type="ARBA" id="ARBA00022980"/>
    </source>
</evidence>
<dbReference type="SUPFAM" id="SSF54686">
    <property type="entry name" value="Ribosomal protein L16p/L10e"/>
    <property type="match status" value="1"/>
</dbReference>
<sequence length="235" mass="26816">MGRRPARCYRQIKNKPYPKSRFCRGVPDPKIRIYDVGMKKAPVDQYPHCVHLVSWEKEQVTSEALEAARIAANKYMVKHAGKDAFHLRVRVHPFHVLRINKMLSCAGADRLQTGMRGAFGKPQGVCARVSIGQILLSIRCKDVHAPMANEALRRAKFKFAGRQKIVVSRNWGFTGFSRDDYIEWKKEGRLANDGVNAKLLGNHGTLHRRKPEHIFHTAPMDCKRVNSWFSGQEAD</sequence>
<dbReference type="FunFam" id="3.90.1170.10:FF:000002">
    <property type="entry name" value="60S ribosomal protein L10"/>
    <property type="match status" value="1"/>
</dbReference>
<dbReference type="PROSITE" id="PS01257">
    <property type="entry name" value="RIBOSOMAL_L10E"/>
    <property type="match status" value="1"/>
</dbReference>
<dbReference type="GO" id="GO:0010224">
    <property type="term" value="P:response to UV-B"/>
    <property type="evidence" value="ECO:0007669"/>
    <property type="project" value="UniProtKB-ARBA"/>
</dbReference>